<evidence type="ECO:0000313" key="2">
    <source>
        <dbReference type="Proteomes" id="UP000182486"/>
    </source>
</evidence>
<dbReference type="RefSeq" id="WP_071805172.1">
    <property type="nucleotide sequence ID" value="NZ_MEIA01000117.1"/>
</dbReference>
<organism evidence="1 2">
    <name type="scientific">Couchioplanes caeruleus subsp. caeruleus</name>
    <dbReference type="NCBI Taxonomy" id="56427"/>
    <lineage>
        <taxon>Bacteria</taxon>
        <taxon>Bacillati</taxon>
        <taxon>Actinomycetota</taxon>
        <taxon>Actinomycetes</taxon>
        <taxon>Micromonosporales</taxon>
        <taxon>Micromonosporaceae</taxon>
        <taxon>Couchioplanes</taxon>
    </lineage>
</organism>
<keyword evidence="2" id="KW-1185">Reference proteome</keyword>
<proteinExistence type="predicted"/>
<reference evidence="1 2" key="1">
    <citation type="submission" date="2016-09" db="EMBL/GenBank/DDBJ databases">
        <title>Couchioplanes caeruleus draft genome sequence.</title>
        <authorList>
            <person name="Sheehan J."/>
            <person name="Caffrey P."/>
        </authorList>
    </citation>
    <scope>NUCLEOTIDE SEQUENCE [LARGE SCALE GENOMIC DNA]</scope>
    <source>
        <strain evidence="1 2">DSM 43634</strain>
    </source>
</reference>
<dbReference type="Proteomes" id="UP000182486">
    <property type="component" value="Unassembled WGS sequence"/>
</dbReference>
<dbReference type="AlphaFoldDB" id="A0A1K0FMM1"/>
<accession>A0A1K0FMM1</accession>
<dbReference type="EMBL" id="MEIA01000117">
    <property type="protein sequence ID" value="OJF14087.1"/>
    <property type="molecule type" value="Genomic_DNA"/>
</dbReference>
<gene>
    <name evidence="1" type="ORF">BG844_11675</name>
</gene>
<comment type="caution">
    <text evidence="1">The sequence shown here is derived from an EMBL/GenBank/DDBJ whole genome shotgun (WGS) entry which is preliminary data.</text>
</comment>
<evidence type="ECO:0000313" key="1">
    <source>
        <dbReference type="EMBL" id="OJF14087.1"/>
    </source>
</evidence>
<protein>
    <submittedName>
        <fullName evidence="1">Uncharacterized protein</fullName>
    </submittedName>
</protein>
<name>A0A1K0FMM1_9ACTN</name>
<sequence>MADIDFRTGDVLEIFCPFTEARVAGVSAGDVSIRWPWWRNDADVEWIDWNGNVAIAGGPDTPGWSNELFRTEPPAELLQVGADCRVGIPPTVVHVIEVQRFDPPLETGRLPRPHREIVVLTRGVSEDLNAVEQGIGLNPDDDIPLMIRLVFRPYAFLDLGDDVADRHGRAWCFDGPWEWRAYDGQGGTPAWPLTLLTGGDGLGDAKRSATVSTATQTGSHEIEVERWRRAAHAEPPVR</sequence>